<dbReference type="SMART" id="SM00640">
    <property type="entry name" value="Glyco_32"/>
    <property type="match status" value="1"/>
</dbReference>
<comment type="caution">
    <text evidence="8">The sequence shown here is derived from an EMBL/GenBank/DDBJ whole genome shotgun (WGS) entry which is preliminary data.</text>
</comment>
<dbReference type="Gene3D" id="2.60.120.560">
    <property type="entry name" value="Exo-inulinase, domain 1"/>
    <property type="match status" value="1"/>
</dbReference>
<comment type="similarity">
    <text evidence="1 4">Belongs to the glycosyl hydrolase 32 family.</text>
</comment>
<dbReference type="Proteomes" id="UP000240904">
    <property type="component" value="Unassembled WGS sequence"/>
</dbReference>
<evidence type="ECO:0000256" key="3">
    <source>
        <dbReference type="ARBA" id="ARBA00023295"/>
    </source>
</evidence>
<gene>
    <name evidence="8" type="ORF">C9I89_04765</name>
</gene>
<accession>A0A2T3N383</accession>
<dbReference type="EMBL" id="PYMC01000002">
    <property type="protein sequence ID" value="PSW06831.1"/>
    <property type="molecule type" value="Genomic_DNA"/>
</dbReference>
<dbReference type="AlphaFoldDB" id="A0A2T3N383"/>
<keyword evidence="5" id="KW-0119">Carbohydrate metabolism</keyword>
<keyword evidence="2 4" id="KW-0378">Hydrolase</keyword>
<dbReference type="PANTHER" id="PTHR43101:SF1">
    <property type="entry name" value="BETA-FRUCTOSIDASE"/>
    <property type="match status" value="1"/>
</dbReference>
<reference evidence="8 9" key="1">
    <citation type="submission" date="2018-03" db="EMBL/GenBank/DDBJ databases">
        <title>Whole genome sequencing of Histamine producing bacteria.</title>
        <authorList>
            <person name="Butler K."/>
        </authorList>
    </citation>
    <scope>NUCLEOTIDE SEQUENCE [LARGE SCALE GENOMIC DNA]</scope>
    <source>
        <strain evidence="8 9">DSM 16190</strain>
    </source>
</reference>
<dbReference type="SUPFAM" id="SSF75005">
    <property type="entry name" value="Arabinanase/levansucrase/invertase"/>
    <property type="match status" value="1"/>
</dbReference>
<dbReference type="InterPro" id="IPR013320">
    <property type="entry name" value="ConA-like_dom_sf"/>
</dbReference>
<dbReference type="GO" id="GO:0005737">
    <property type="term" value="C:cytoplasm"/>
    <property type="evidence" value="ECO:0007669"/>
    <property type="project" value="UniProtKB-SubCell"/>
</dbReference>
<proteinExistence type="inferred from homology"/>
<comment type="catalytic activity">
    <reaction evidence="4">
        <text>Hydrolysis of terminal non-reducing beta-D-fructofuranoside residues in beta-D-fructofuranosides.</text>
        <dbReference type="EC" id="3.2.1.26"/>
    </reaction>
</comment>
<dbReference type="InterPro" id="IPR013189">
    <property type="entry name" value="Glyco_hydro_32_C"/>
</dbReference>
<dbReference type="GO" id="GO:0004564">
    <property type="term" value="F:beta-fructofuranosidase activity"/>
    <property type="evidence" value="ECO:0007669"/>
    <property type="project" value="UniProtKB-EC"/>
</dbReference>
<organism evidence="8 9">
    <name type="scientific">Photobacterium lipolyticum</name>
    <dbReference type="NCBI Taxonomy" id="266810"/>
    <lineage>
        <taxon>Bacteria</taxon>
        <taxon>Pseudomonadati</taxon>
        <taxon>Pseudomonadota</taxon>
        <taxon>Gammaproteobacteria</taxon>
        <taxon>Vibrionales</taxon>
        <taxon>Vibrionaceae</taxon>
        <taxon>Photobacterium</taxon>
    </lineage>
</organism>
<dbReference type="EC" id="3.2.1.26" evidence="4"/>
<dbReference type="InterPro" id="IPR001362">
    <property type="entry name" value="Glyco_hydro_32"/>
</dbReference>
<protein>
    <recommendedName>
        <fullName evidence="4">Sucrose-6-phosphate hydrolase</fullName>
        <ecNumber evidence="4">3.2.1.26</ecNumber>
    </recommendedName>
    <alternativeName>
        <fullName evidence="5">Invertase</fullName>
    </alternativeName>
</protein>
<comment type="pathway">
    <text evidence="5">Glycan biosynthesis; sucrose metabolism.</text>
</comment>
<dbReference type="Pfam" id="PF00251">
    <property type="entry name" value="Glyco_hydro_32N"/>
    <property type="match status" value="1"/>
</dbReference>
<evidence type="ECO:0000256" key="1">
    <source>
        <dbReference type="ARBA" id="ARBA00009902"/>
    </source>
</evidence>
<dbReference type="RefSeq" id="WP_107282194.1">
    <property type="nucleotide sequence ID" value="NZ_PYMC01000002.1"/>
</dbReference>
<evidence type="ECO:0000259" key="7">
    <source>
        <dbReference type="Pfam" id="PF08244"/>
    </source>
</evidence>
<evidence type="ECO:0000313" key="8">
    <source>
        <dbReference type="EMBL" id="PSW06831.1"/>
    </source>
</evidence>
<dbReference type="OrthoDB" id="9801455at2"/>
<keyword evidence="5" id="KW-0963">Cytoplasm</keyword>
<feature type="domain" description="Glycosyl hydrolase family 32 C-terminal" evidence="7">
    <location>
        <begin position="399"/>
        <end position="543"/>
    </location>
</feature>
<dbReference type="InterPro" id="IPR006232">
    <property type="entry name" value="Suc6P_hydrolase"/>
</dbReference>
<dbReference type="InterPro" id="IPR013148">
    <property type="entry name" value="Glyco_hydro_32_N"/>
</dbReference>
<keyword evidence="9" id="KW-1185">Reference proteome</keyword>
<dbReference type="NCBIfam" id="TIGR01322">
    <property type="entry name" value="scrB_fam"/>
    <property type="match status" value="1"/>
</dbReference>
<dbReference type="GO" id="GO:0005985">
    <property type="term" value="P:sucrose metabolic process"/>
    <property type="evidence" value="ECO:0007669"/>
    <property type="project" value="UniProtKB-UniPathway"/>
</dbReference>
<evidence type="ECO:0000256" key="2">
    <source>
        <dbReference type="ARBA" id="ARBA00022801"/>
    </source>
</evidence>
<dbReference type="SUPFAM" id="SSF49899">
    <property type="entry name" value="Concanavalin A-like lectins/glucanases"/>
    <property type="match status" value="1"/>
</dbReference>
<dbReference type="Pfam" id="PF08244">
    <property type="entry name" value="Glyco_hydro_32C"/>
    <property type="match status" value="1"/>
</dbReference>
<dbReference type="PANTHER" id="PTHR43101">
    <property type="entry name" value="BETA-FRUCTOSIDASE"/>
    <property type="match status" value="1"/>
</dbReference>
<evidence type="ECO:0000256" key="4">
    <source>
        <dbReference type="RuleBase" id="RU362110"/>
    </source>
</evidence>
<dbReference type="InterPro" id="IPR051214">
    <property type="entry name" value="GH32_Enzymes"/>
</dbReference>
<evidence type="ECO:0000256" key="5">
    <source>
        <dbReference type="RuleBase" id="RU365015"/>
    </source>
</evidence>
<dbReference type="InterPro" id="IPR018053">
    <property type="entry name" value="Glyco_hydro_32_AS"/>
</dbReference>
<name>A0A2T3N383_9GAMM</name>
<evidence type="ECO:0000313" key="9">
    <source>
        <dbReference type="Proteomes" id="UP000240904"/>
    </source>
</evidence>
<feature type="domain" description="Glycosyl hydrolase family 32 N-terminal" evidence="6">
    <location>
        <begin position="96"/>
        <end position="396"/>
    </location>
</feature>
<evidence type="ECO:0000259" key="6">
    <source>
        <dbReference type="Pfam" id="PF00251"/>
    </source>
</evidence>
<dbReference type="Gene3D" id="2.115.10.20">
    <property type="entry name" value="Glycosyl hydrolase domain, family 43"/>
    <property type="match status" value="1"/>
</dbReference>
<comment type="function">
    <text evidence="5">Enables the bacterium to metabolize sucrose as a sole carbon source.</text>
</comment>
<dbReference type="InterPro" id="IPR023296">
    <property type="entry name" value="Glyco_hydro_beta-prop_sf"/>
</dbReference>
<keyword evidence="3 4" id="KW-0326">Glycosidase</keyword>
<dbReference type="UniPathway" id="UPA00238"/>
<dbReference type="PROSITE" id="PS00609">
    <property type="entry name" value="GLYCOSYL_HYDROL_F32"/>
    <property type="match status" value="1"/>
</dbReference>
<dbReference type="CDD" id="cd18623">
    <property type="entry name" value="GH32_ScrB-like"/>
    <property type="match status" value="1"/>
</dbReference>
<comment type="subcellular location">
    <subcellularLocation>
        <location evidence="5">Cytoplasm</location>
    </subcellularLocation>
</comment>
<sequence>MTLTELINTCGGSQNIQRALRVNNALIVELTDPALRTDVAMAFPFNDVLSQLSWQPGTPLSEQDWQSLGQIIDKNQRQALTNALEEKPSAHRPLWHITPPQGLLNDPNGFIYHNGEYHLFYQLYPHGCVHKDKYWAHVTSTDLINWTSQPVALCPSDWFDSHGVFSGHAVSQGDELMLFYTGNVRIGEQRDRITTQCLATSTDGIHFTKHGPVIPELPPGVTPHCRDPKVVRHGDHWIMLLGAQHESETGRLAIYRSNDLRKWDYVGLFGEEFGDFGYMWECPDLFELNGQLLGILCPQGIESNSEHYKVPHHNGYVKAALSEQDELAINDFTTLDYGFDFYAPQTAEAADGRRLLVGWMGLPDEINQPSVTDGWLHQLTSLRELSWEHGKLYQRPARELQKLRSQQQLFTFDQATQHETLSLETKSVELQTALSWPASGSKTLRLMDDGEHYCDLIIDSDNQCIVLDRSHAMKTDGELIREIKMPEQADIKLQILADQSSLEIFLNDGEYVMSSRLFTHDNVTTLQLLADTETDWQPVTAWSLAQYDPLCSNN</sequence>